<dbReference type="InterPro" id="IPR035919">
    <property type="entry name" value="EAL_sf"/>
</dbReference>
<reference evidence="4" key="2">
    <citation type="submission" date="2013-06" db="EMBL/GenBank/DDBJ databases">
        <title>Draft genome sequence of Clostridium hylemonae (DSM 15053).</title>
        <authorList>
            <person name="Sudarsanam P."/>
            <person name="Ley R."/>
            <person name="Guruge J."/>
            <person name="Turnbaugh P.J."/>
            <person name="Mahowald M."/>
            <person name="Liep D."/>
            <person name="Gordon J."/>
        </authorList>
    </citation>
    <scope>NUCLEOTIDE SEQUENCE</scope>
    <source>
        <strain evidence="4">DSM 15053</strain>
    </source>
</reference>
<reference evidence="4" key="1">
    <citation type="submission" date="2009-02" db="EMBL/GenBank/DDBJ databases">
        <authorList>
            <person name="Fulton L."/>
            <person name="Clifton S."/>
            <person name="Fulton B."/>
            <person name="Xu J."/>
            <person name="Minx P."/>
            <person name="Pepin K.H."/>
            <person name="Johnson M."/>
            <person name="Bhonagiri V."/>
            <person name="Nash W.E."/>
            <person name="Mardis E.R."/>
            <person name="Wilson R.K."/>
        </authorList>
    </citation>
    <scope>NUCLEOTIDE SEQUENCE [LARGE SCALE GENOMIC DNA]</scope>
    <source>
        <strain evidence="4">DSM 15053</strain>
    </source>
</reference>
<evidence type="ECO:0000313" key="4">
    <source>
        <dbReference type="EMBL" id="EEG74528.1"/>
    </source>
</evidence>
<dbReference type="Pfam" id="PF00563">
    <property type="entry name" value="EAL"/>
    <property type="match status" value="1"/>
</dbReference>
<accession>C0BZF0</accession>
<dbReference type="Gene3D" id="3.30.450.20">
    <property type="entry name" value="PAS domain"/>
    <property type="match status" value="1"/>
</dbReference>
<dbReference type="SMART" id="SM00267">
    <property type="entry name" value="GGDEF"/>
    <property type="match status" value="1"/>
</dbReference>
<keyword evidence="5" id="KW-1185">Reference proteome</keyword>
<dbReference type="InterPro" id="IPR050706">
    <property type="entry name" value="Cyclic-di-GMP_PDE-like"/>
</dbReference>
<dbReference type="CDD" id="cd01948">
    <property type="entry name" value="EAL"/>
    <property type="match status" value="1"/>
</dbReference>
<comment type="caution">
    <text evidence="4">The sequence shown here is derived from an EMBL/GenBank/DDBJ whole genome shotgun (WGS) entry which is preliminary data.</text>
</comment>
<dbReference type="InterPro" id="IPR029787">
    <property type="entry name" value="Nucleotide_cyclase"/>
</dbReference>
<dbReference type="PANTHER" id="PTHR33121">
    <property type="entry name" value="CYCLIC DI-GMP PHOSPHODIESTERASE PDEF"/>
    <property type="match status" value="1"/>
</dbReference>
<dbReference type="AlphaFoldDB" id="C0BZF0"/>
<evidence type="ECO:0000259" key="2">
    <source>
        <dbReference type="PROSITE" id="PS50883"/>
    </source>
</evidence>
<dbReference type="Gene3D" id="3.20.20.450">
    <property type="entry name" value="EAL domain"/>
    <property type="match status" value="1"/>
</dbReference>
<keyword evidence="1" id="KW-0812">Transmembrane</keyword>
<evidence type="ECO:0000313" key="5">
    <source>
        <dbReference type="Proteomes" id="UP000004893"/>
    </source>
</evidence>
<dbReference type="PROSITE" id="PS50883">
    <property type="entry name" value="EAL"/>
    <property type="match status" value="1"/>
</dbReference>
<evidence type="ECO:0000256" key="1">
    <source>
        <dbReference type="SAM" id="Phobius"/>
    </source>
</evidence>
<feature type="domain" description="GGDEF" evidence="3">
    <location>
        <begin position="332"/>
        <end position="462"/>
    </location>
</feature>
<sequence>MWKRRWIVLSVIVIFIIAVMVFKTLDLKKTLERSMEGYASDVSDQLTGGISSQFASSLTAASLLADHASEYQDSQELADTLMKETEKTEFDSYAVIFSDGTAIYGDGAAEDLKTMPAIQDSFGKGPSVDCVEGQNLLFSVPLCRDGTVNGVFVGVRRKENMQALIQSESFAGKGLNCIVDSEGTVVISPTDVKPFLQLDDIFRSDTEDRSDITKMRDDWAAGRPGVYSFTAVDKSRLIMSYCPLGVNGWMLLTLVPADLLSQETDTYVFHTFFCLAGIILACGLFLAMVLRFYRVGRREMEKAAFTDPLTGGMNEAAFRMKYRSLAEKAPACTHAVIFLNIKNFKMMNENFGMKTGNDILIHIYKKIMENIREGETDARAGADHFFICMRENREDVIQSRVTRMTEAMNAFNEHAAIEYHLSAQWGVCVVDEPDLNIAVIQDRARIACRQYDGNSACCFYTPAMTQKIREEHELNALFDGSVENHDFQIYMQPKVRLSDGRPGGAEVLVRWFHPQKGRILPSEFIPLFEKSDNICRLDLYVFEEMCIFLYRCMQDNRELLPVSVNLSRVHFKNLNFLSEFVALKEKYRIPDGIIEIELTESILFDEQQRELVKETIVKMHEQGFLCSLDDFGVGFSSLALLKDFDIDTIKLDREFFMDITNSKARSIITGFIRLAKDMGIHVVAEGIETQEQIDFLKEADCELVQGYYYSKPLTVVKFEEWTASPRRLFPEGE</sequence>
<dbReference type="STRING" id="553973.CLOHYLEM_05190"/>
<dbReference type="InterPro" id="IPR000160">
    <property type="entry name" value="GGDEF_dom"/>
</dbReference>
<dbReference type="NCBIfam" id="TIGR00254">
    <property type="entry name" value="GGDEF"/>
    <property type="match status" value="1"/>
</dbReference>
<dbReference type="PROSITE" id="PS50887">
    <property type="entry name" value="GGDEF"/>
    <property type="match status" value="1"/>
</dbReference>
<dbReference type="EMBL" id="ABYI02000019">
    <property type="protein sequence ID" value="EEG74528.1"/>
    <property type="molecule type" value="Genomic_DNA"/>
</dbReference>
<gene>
    <name evidence="4" type="ORF">CLOHYLEM_05190</name>
</gene>
<keyword evidence="1" id="KW-1133">Transmembrane helix</keyword>
<evidence type="ECO:0000259" key="3">
    <source>
        <dbReference type="PROSITE" id="PS50887"/>
    </source>
</evidence>
<dbReference type="eggNOG" id="COG5001">
    <property type="taxonomic scope" value="Bacteria"/>
</dbReference>
<dbReference type="Proteomes" id="UP000004893">
    <property type="component" value="Unassembled WGS sequence"/>
</dbReference>
<feature type="transmembrane region" description="Helical" evidence="1">
    <location>
        <begin position="267"/>
        <end position="293"/>
    </location>
</feature>
<dbReference type="Gene3D" id="3.30.70.270">
    <property type="match status" value="1"/>
</dbReference>
<feature type="domain" description="EAL" evidence="2">
    <location>
        <begin position="471"/>
        <end position="726"/>
    </location>
</feature>
<dbReference type="Pfam" id="PF00990">
    <property type="entry name" value="GGDEF"/>
    <property type="match status" value="1"/>
</dbReference>
<feature type="transmembrane region" description="Helical" evidence="1">
    <location>
        <begin position="237"/>
        <end position="255"/>
    </location>
</feature>
<dbReference type="HOGENOM" id="CLU_000445_70_44_9"/>
<dbReference type="RefSeq" id="WP_006442527.1">
    <property type="nucleotide sequence ID" value="NZ_CP036524.1"/>
</dbReference>
<organism evidence="4 5">
    <name type="scientific">[Clostridium] hylemonae DSM 15053</name>
    <dbReference type="NCBI Taxonomy" id="553973"/>
    <lineage>
        <taxon>Bacteria</taxon>
        <taxon>Bacillati</taxon>
        <taxon>Bacillota</taxon>
        <taxon>Clostridia</taxon>
        <taxon>Lachnospirales</taxon>
        <taxon>Lachnospiraceae</taxon>
    </lineage>
</organism>
<dbReference type="GO" id="GO:0071111">
    <property type="term" value="F:cyclic-guanylate-specific phosphodiesterase activity"/>
    <property type="evidence" value="ECO:0007669"/>
    <property type="project" value="InterPro"/>
</dbReference>
<dbReference type="SMART" id="SM00052">
    <property type="entry name" value="EAL"/>
    <property type="match status" value="1"/>
</dbReference>
<keyword evidence="1" id="KW-0472">Membrane</keyword>
<name>C0BZF0_9FIRM</name>
<dbReference type="PANTHER" id="PTHR33121:SF71">
    <property type="entry name" value="OXYGEN SENSOR PROTEIN DOSP"/>
    <property type="match status" value="1"/>
</dbReference>
<dbReference type="SUPFAM" id="SSF141868">
    <property type="entry name" value="EAL domain-like"/>
    <property type="match status" value="1"/>
</dbReference>
<dbReference type="InterPro" id="IPR001633">
    <property type="entry name" value="EAL_dom"/>
</dbReference>
<proteinExistence type="predicted"/>
<dbReference type="InterPro" id="IPR043128">
    <property type="entry name" value="Rev_trsase/Diguanyl_cyclase"/>
</dbReference>
<protein>
    <submittedName>
        <fullName evidence="4">Diguanylate cyclase (GGDEF) domain protein</fullName>
    </submittedName>
</protein>
<dbReference type="SUPFAM" id="SSF55073">
    <property type="entry name" value="Nucleotide cyclase"/>
    <property type="match status" value="1"/>
</dbReference>
<feature type="transmembrane region" description="Helical" evidence="1">
    <location>
        <begin position="6"/>
        <end position="25"/>
    </location>
</feature>